<dbReference type="InterPro" id="IPR047786">
    <property type="entry name" value="Mfa1_fim"/>
</dbReference>
<name>A0AA94Y838_9BACE</name>
<dbReference type="Gene3D" id="2.60.40.3690">
    <property type="match status" value="1"/>
</dbReference>
<dbReference type="EMBL" id="CP103166">
    <property type="protein sequence ID" value="UVQ98217.1"/>
    <property type="molecule type" value="Genomic_DNA"/>
</dbReference>
<sequence length="454" mass="50954">MRHLKLTYNLLVALIAIAGFSGCSQDEFVEGQEMQPQIEAQLMLSISMPQIGTRAVDGEKTLSGTTEESKCRKLTLFIMDTNGTNIQDKTITGEDLENEFLYFVVNTSIGNKKIFVAANMTDTQIESIKATPDHNPEQLINNIGDITEDNSFLMTGQAVTEGSNSEIINIEEHKMTRIKATLTRVMSKVLLTCTTKSNTEYVNLTKDNGYIRLSDVHYILETTNKKFFPFKKANNEDPNFTMSTTLNTNYDANFFTAVTNVTAGENAVKYDIQRIEEDDKRYTEGIYCLENTINIDTESSNDFSDAQKVATYLKVAAKFTPKNIDGETNLTEQEAKNRLSGNGTFYTCKKVPTSMKDMCYSNINTGIDYLRESGLTVTANDFITYEGGWQYYETFVNSPTDFSVASGIIRNNYYIINVTAFNTLQSDKTIEVNTTMIPWVLKGRTTIDVETGNN</sequence>
<evidence type="ECO:0000313" key="2">
    <source>
        <dbReference type="EMBL" id="UVQ98217.1"/>
    </source>
</evidence>
<evidence type="ECO:0000256" key="1">
    <source>
        <dbReference type="SAM" id="SignalP"/>
    </source>
</evidence>
<accession>A0AA94Y838</accession>
<dbReference type="RefSeq" id="WP_258909268.1">
    <property type="nucleotide sequence ID" value="NZ_CAXSYJ010000003.1"/>
</dbReference>
<protein>
    <submittedName>
        <fullName evidence="2">Mfa1 family fimbria major subunit</fullName>
    </submittedName>
</protein>
<keyword evidence="1" id="KW-0732">Signal</keyword>
<dbReference type="PROSITE" id="PS51257">
    <property type="entry name" value="PROKAR_LIPOPROTEIN"/>
    <property type="match status" value="1"/>
</dbReference>
<dbReference type="GO" id="GO:0009418">
    <property type="term" value="C:pilus shaft"/>
    <property type="evidence" value="ECO:0007669"/>
    <property type="project" value="InterPro"/>
</dbReference>
<dbReference type="NCBIfam" id="NF038041">
    <property type="entry name" value="fim_Mfa1_fam"/>
    <property type="match status" value="1"/>
</dbReference>
<dbReference type="AlphaFoldDB" id="A0AA94Y838"/>
<gene>
    <name evidence="2" type="ORF">NXW23_07830</name>
</gene>
<organism evidence="2 3">
    <name type="scientific">Bacteroides caccae</name>
    <dbReference type="NCBI Taxonomy" id="47678"/>
    <lineage>
        <taxon>Bacteria</taxon>
        <taxon>Pseudomonadati</taxon>
        <taxon>Bacteroidota</taxon>
        <taxon>Bacteroidia</taxon>
        <taxon>Bacteroidales</taxon>
        <taxon>Bacteroidaceae</taxon>
        <taxon>Bacteroides</taxon>
    </lineage>
</organism>
<proteinExistence type="predicted"/>
<reference evidence="2" key="1">
    <citation type="submission" date="2022-08" db="EMBL/GenBank/DDBJ databases">
        <title>Genome Sequencing of Bacteroides fragilis Group Isolates with Nanopore Technology.</title>
        <authorList>
            <person name="Tisza M.J."/>
            <person name="Smith D."/>
            <person name="Dekker J.P."/>
        </authorList>
    </citation>
    <scope>NUCLEOTIDE SEQUENCE</scope>
    <source>
        <strain evidence="2">BFG-474</strain>
    </source>
</reference>
<feature type="chain" id="PRO_5041732152" evidence="1">
    <location>
        <begin position="19"/>
        <end position="454"/>
    </location>
</feature>
<dbReference type="Proteomes" id="UP001060260">
    <property type="component" value="Chromosome"/>
</dbReference>
<feature type="signal peptide" evidence="1">
    <location>
        <begin position="1"/>
        <end position="18"/>
    </location>
</feature>
<evidence type="ECO:0000313" key="3">
    <source>
        <dbReference type="Proteomes" id="UP001060260"/>
    </source>
</evidence>